<dbReference type="AlphaFoldDB" id="K1XIE7"/>
<keyword evidence="1" id="KW-1133">Transmembrane helix</keyword>
<feature type="transmembrane region" description="Helical" evidence="1">
    <location>
        <begin position="143"/>
        <end position="165"/>
    </location>
</feature>
<feature type="domain" description="Acyltransferase 3" evidence="2">
    <location>
        <begin position="35"/>
        <end position="386"/>
    </location>
</feature>
<feature type="transmembrane region" description="Helical" evidence="1">
    <location>
        <begin position="238"/>
        <end position="257"/>
    </location>
</feature>
<dbReference type="InterPro" id="IPR050879">
    <property type="entry name" value="Acyltransferase_3"/>
</dbReference>
<keyword evidence="3" id="KW-0012">Acyltransferase</keyword>
<dbReference type="GO" id="GO:0016747">
    <property type="term" value="F:acyltransferase activity, transferring groups other than amino-acyl groups"/>
    <property type="evidence" value="ECO:0007669"/>
    <property type="project" value="InterPro"/>
</dbReference>
<sequence length="411" mass="48151">MFGFYFGIFKTKIFYRTIYNKNLLFFMSQARPLQGFNGLRALACLSVVLYHLNQHRSVTDLALWNWNLYQFVEMWPIAVSLFFILSAITNSLPFWRAILRDTPVPKTRELFIGRFFRIAPAYYAVLIFTFLLSIILNGYSDGALLRFVAGATFLAWTHPFTFFPVDINGPLWYISYDMMGAILVMGTMSLMVRVRKIFIPLVFLATGGLLVALHFWFISLPFPVLDGIVSEWFPAYNPFIFGLHFLVGILVAWALVWREKNHSPHSLGYDILFILITFLLFSFLWMIREAGDFDYSWLHGAHRFPLVTIILALLVFIAPSTKYIGKWLDNRIFQRIARLSYSTYLWHAIVIVLMTRFAFGWQHDLPMPEWLILAWVAFFGAFSLAWLSYTYIEIPVSNWWRIRCERKKMEG</sequence>
<feature type="transmembrane region" description="Helical" evidence="1">
    <location>
        <begin position="74"/>
        <end position="95"/>
    </location>
</feature>
<name>K1XIE7_9BACT</name>
<keyword evidence="3" id="KW-0808">Transferase</keyword>
<dbReference type="PANTHER" id="PTHR23028">
    <property type="entry name" value="ACETYLTRANSFERASE"/>
    <property type="match status" value="1"/>
</dbReference>
<feature type="transmembrane region" description="Helical" evidence="1">
    <location>
        <begin position="115"/>
        <end position="136"/>
    </location>
</feature>
<feature type="transmembrane region" description="Helical" evidence="1">
    <location>
        <begin position="171"/>
        <end position="190"/>
    </location>
</feature>
<feature type="transmembrane region" description="Helical" evidence="1">
    <location>
        <begin position="197"/>
        <end position="218"/>
    </location>
</feature>
<feature type="transmembrane region" description="Helical" evidence="1">
    <location>
        <begin position="371"/>
        <end position="392"/>
    </location>
</feature>
<comment type="caution">
    <text evidence="3">The sequence shown here is derived from an EMBL/GenBank/DDBJ whole genome shotgun (WGS) entry which is preliminary data.</text>
</comment>
<evidence type="ECO:0000313" key="3">
    <source>
        <dbReference type="EMBL" id="EKD30100.1"/>
    </source>
</evidence>
<dbReference type="InterPro" id="IPR002656">
    <property type="entry name" value="Acyl_transf_3_dom"/>
</dbReference>
<reference evidence="3" key="1">
    <citation type="journal article" date="2012" name="Science">
        <title>Fermentation, hydrogen, and sulfur metabolism in multiple uncultivated bacterial phyla.</title>
        <authorList>
            <person name="Wrighton K.C."/>
            <person name="Thomas B.C."/>
            <person name="Sharon I."/>
            <person name="Miller C.S."/>
            <person name="Castelle C.J."/>
            <person name="VerBerkmoes N.C."/>
            <person name="Wilkins M.J."/>
            <person name="Hettich R.L."/>
            <person name="Lipton M.S."/>
            <person name="Williams K.H."/>
            <person name="Long P.E."/>
            <person name="Banfield J.F."/>
        </authorList>
    </citation>
    <scope>NUCLEOTIDE SEQUENCE [LARGE SCALE GENOMIC DNA]</scope>
</reference>
<dbReference type="EMBL" id="AMFJ01034156">
    <property type="protein sequence ID" value="EKD30100.1"/>
    <property type="molecule type" value="Genomic_DNA"/>
</dbReference>
<feature type="transmembrane region" description="Helical" evidence="1">
    <location>
        <begin position="339"/>
        <end position="359"/>
    </location>
</feature>
<proteinExistence type="predicted"/>
<accession>K1XIE7</accession>
<gene>
    <name evidence="3" type="ORF">ACD_78C00156G0006</name>
</gene>
<keyword evidence="1" id="KW-0812">Transmembrane</keyword>
<keyword evidence="1" id="KW-0472">Membrane</keyword>
<feature type="transmembrane region" description="Helical" evidence="1">
    <location>
        <begin position="269"/>
        <end position="288"/>
    </location>
</feature>
<protein>
    <submittedName>
        <fullName evidence="3">Acyltransferase 3</fullName>
    </submittedName>
</protein>
<evidence type="ECO:0000256" key="1">
    <source>
        <dbReference type="SAM" id="Phobius"/>
    </source>
</evidence>
<evidence type="ECO:0000259" key="2">
    <source>
        <dbReference type="Pfam" id="PF01757"/>
    </source>
</evidence>
<dbReference type="Pfam" id="PF01757">
    <property type="entry name" value="Acyl_transf_3"/>
    <property type="match status" value="1"/>
</dbReference>
<feature type="transmembrane region" description="Helical" evidence="1">
    <location>
        <begin position="300"/>
        <end position="318"/>
    </location>
</feature>
<organism evidence="3">
    <name type="scientific">uncultured bacterium</name>
    <name type="common">gcode 4</name>
    <dbReference type="NCBI Taxonomy" id="1234023"/>
    <lineage>
        <taxon>Bacteria</taxon>
        <taxon>environmental samples</taxon>
    </lineage>
</organism>